<evidence type="ECO:0000313" key="1">
    <source>
        <dbReference type="EMBL" id="NLR94043.1"/>
    </source>
</evidence>
<organism evidence="1 2">
    <name type="scientific">Flammeovirga agarivorans</name>
    <dbReference type="NCBI Taxonomy" id="2726742"/>
    <lineage>
        <taxon>Bacteria</taxon>
        <taxon>Pseudomonadati</taxon>
        <taxon>Bacteroidota</taxon>
        <taxon>Cytophagia</taxon>
        <taxon>Cytophagales</taxon>
        <taxon>Flammeovirgaceae</taxon>
        <taxon>Flammeovirga</taxon>
    </lineage>
</organism>
<gene>
    <name evidence="1" type="ORF">HGP29_22770</name>
</gene>
<proteinExistence type="predicted"/>
<accession>A0A7X8SPP1</accession>
<reference evidence="1 2" key="1">
    <citation type="submission" date="2020-04" db="EMBL/GenBank/DDBJ databases">
        <title>Flammeovirga sp. SR4, a novel species isolated from seawater.</title>
        <authorList>
            <person name="Wang X."/>
        </authorList>
    </citation>
    <scope>NUCLEOTIDE SEQUENCE [LARGE SCALE GENOMIC DNA]</scope>
    <source>
        <strain evidence="1 2">SR4</strain>
    </source>
</reference>
<comment type="caution">
    <text evidence="1">The sequence shown here is derived from an EMBL/GenBank/DDBJ whole genome shotgun (WGS) entry which is preliminary data.</text>
</comment>
<dbReference type="Proteomes" id="UP000585050">
    <property type="component" value="Unassembled WGS sequence"/>
</dbReference>
<dbReference type="RefSeq" id="WP_168884755.1">
    <property type="nucleotide sequence ID" value="NZ_JABAIL010000009.1"/>
</dbReference>
<dbReference type="EMBL" id="JABAIL010000009">
    <property type="protein sequence ID" value="NLR94043.1"/>
    <property type="molecule type" value="Genomic_DNA"/>
</dbReference>
<sequence>MNTLYISIAKKVDHSIFNVADGQKTYWDPTFNKRLPYSSGQQVKRCIIEEIANSGNFQLAPTTFENIVSKKKGKTEVSEGAVSTPCDPTYVDQLLGGWMNINKSSNIKRRSPLSISAMRPIHPLLAGVNETTGTFDRRDRNNNVVVFKEGDNILDEEAVDQLLEEFSSRSFTTKFLQEQRSATGIFIFDVAIDLNRLFSVKFSKIDSELTEEVKDKLLEQGWEQKDDQLILPKEKREMLIPHIVDGILNWRITSNQSRNFSMMEILAVATSTNVHEVSGAIRAELDQEEHAQLVLSDDAFITESAAAYSNSFNASPTAINDARSKIIELLSKHNPAQEKVTL</sequence>
<protein>
    <submittedName>
        <fullName evidence="1">CRISPR-associated protein Cas7</fullName>
    </submittedName>
</protein>
<evidence type="ECO:0000313" key="2">
    <source>
        <dbReference type="Proteomes" id="UP000585050"/>
    </source>
</evidence>
<keyword evidence="2" id="KW-1185">Reference proteome</keyword>
<name>A0A7X8SPP1_9BACT</name>
<dbReference type="AlphaFoldDB" id="A0A7X8SPP1"/>